<reference evidence="2" key="1">
    <citation type="submission" date="2020-01" db="EMBL/GenBank/DDBJ databases">
        <title>Development of genomics and gene disruption for Polysphondylium violaceum indicates a role for the polyketide synthase stlB in stalk morphogenesis.</title>
        <authorList>
            <person name="Narita B."/>
            <person name="Kawabe Y."/>
            <person name="Kin K."/>
            <person name="Saito T."/>
            <person name="Gibbs R."/>
            <person name="Kuspa A."/>
            <person name="Muzny D."/>
            <person name="Queller D."/>
            <person name="Richards S."/>
            <person name="Strassman J."/>
            <person name="Sucgang R."/>
            <person name="Worley K."/>
            <person name="Schaap P."/>
        </authorList>
    </citation>
    <scope>NUCLEOTIDE SEQUENCE</scope>
    <source>
        <strain evidence="2">QSvi11</strain>
    </source>
</reference>
<sequence length="264" mass="29261">MNKNILSNIILIIILSTIQIVYSQDYFVKRSVNVVTAVSPVELHSFNCIKSYSTSNRENMDCSIVGNNIPSASFSILDKDGKVMNIYSAESNATNILFQARSFWTVPSVYTISFSDNDKTNVTFEFDPVFEIRQSTFNVQVDKSTKEIETTIQGSWIARYSSVVLDKTTSLTCYSFSNGTGSDYKDFIICTLPKDYSYGSHSIVISSSSKFAQSSYYNGRGSVTLTSDQPKPTSDPKETSSALQSLPSISIYLFSFSAVALLII</sequence>
<evidence type="ECO:0000313" key="2">
    <source>
        <dbReference type="EMBL" id="KAF2072062.1"/>
    </source>
</evidence>
<feature type="signal peptide" evidence="1">
    <location>
        <begin position="1"/>
        <end position="23"/>
    </location>
</feature>
<dbReference type="EMBL" id="AJWJ01000314">
    <property type="protein sequence ID" value="KAF2072062.1"/>
    <property type="molecule type" value="Genomic_DNA"/>
</dbReference>
<dbReference type="AlphaFoldDB" id="A0A8J4V2Y8"/>
<protein>
    <recommendedName>
        <fullName evidence="4">Carbohydrate binding domain-containing protein</fullName>
    </recommendedName>
</protein>
<accession>A0A8J4V2Y8</accession>
<comment type="caution">
    <text evidence="2">The sequence shown here is derived from an EMBL/GenBank/DDBJ whole genome shotgun (WGS) entry which is preliminary data.</text>
</comment>
<gene>
    <name evidence="2" type="ORF">CYY_006628</name>
</gene>
<evidence type="ECO:0008006" key="4">
    <source>
        <dbReference type="Google" id="ProtNLM"/>
    </source>
</evidence>
<feature type="chain" id="PRO_5035301878" description="Carbohydrate binding domain-containing protein" evidence="1">
    <location>
        <begin position="24"/>
        <end position="264"/>
    </location>
</feature>
<proteinExistence type="predicted"/>
<keyword evidence="1" id="KW-0732">Signal</keyword>
<name>A0A8J4V2Y8_9MYCE</name>
<keyword evidence="3" id="KW-1185">Reference proteome</keyword>
<dbReference type="Proteomes" id="UP000695562">
    <property type="component" value="Unassembled WGS sequence"/>
</dbReference>
<evidence type="ECO:0000256" key="1">
    <source>
        <dbReference type="SAM" id="SignalP"/>
    </source>
</evidence>
<evidence type="ECO:0000313" key="3">
    <source>
        <dbReference type="Proteomes" id="UP000695562"/>
    </source>
</evidence>
<organism evidence="2 3">
    <name type="scientific">Polysphondylium violaceum</name>
    <dbReference type="NCBI Taxonomy" id="133409"/>
    <lineage>
        <taxon>Eukaryota</taxon>
        <taxon>Amoebozoa</taxon>
        <taxon>Evosea</taxon>
        <taxon>Eumycetozoa</taxon>
        <taxon>Dictyostelia</taxon>
        <taxon>Dictyosteliales</taxon>
        <taxon>Dictyosteliaceae</taxon>
        <taxon>Polysphondylium</taxon>
    </lineage>
</organism>